<dbReference type="SMART" id="SM00343">
    <property type="entry name" value="ZnF_C2HC"/>
    <property type="match status" value="1"/>
</dbReference>
<dbReference type="GO" id="GO:0006397">
    <property type="term" value="P:mRNA processing"/>
    <property type="evidence" value="ECO:0007669"/>
    <property type="project" value="UniProtKB-KW"/>
</dbReference>
<dbReference type="InterPro" id="IPR001878">
    <property type="entry name" value="Znf_CCHC"/>
</dbReference>
<comment type="caution">
    <text evidence="5">The sequence shown here is derived from an EMBL/GenBank/DDBJ whole genome shotgun (WGS) entry which is preliminary data.</text>
</comment>
<protein>
    <recommendedName>
        <fullName evidence="4">CCHC-type domain-containing protein</fullName>
    </recommendedName>
</protein>
<feature type="region of interest" description="Disordered" evidence="3">
    <location>
        <begin position="541"/>
        <end position="572"/>
    </location>
</feature>
<reference evidence="5" key="2">
    <citation type="journal article" date="2019" name="IMA Fungus">
        <title>Genome sequencing and comparison of five Tilletia species to identify candidate genes for the detection of regulated species infecting wheat.</title>
        <authorList>
            <person name="Nguyen H.D.T."/>
            <person name="Sultana T."/>
            <person name="Kesanakurti P."/>
            <person name="Hambleton S."/>
        </authorList>
    </citation>
    <scope>NUCLEOTIDE SEQUENCE</scope>
    <source>
        <strain evidence="5">DAOMC 236426</strain>
    </source>
</reference>
<evidence type="ECO:0000259" key="4">
    <source>
        <dbReference type="PROSITE" id="PS50158"/>
    </source>
</evidence>
<keyword evidence="1" id="KW-0507">mRNA processing</keyword>
<dbReference type="EMBL" id="LWDE02000316">
    <property type="protein sequence ID" value="KAE8248915.1"/>
    <property type="molecule type" value="Genomic_DNA"/>
</dbReference>
<dbReference type="AlphaFoldDB" id="A0A8X7MU15"/>
<gene>
    <name evidence="5" type="ORF">A4X06_0g3471</name>
</gene>
<sequence>MPASPEAGSQGAAVGPTLIDLMAKLDSIKDDLATQKQELAAQKVALSGVTSTYAAREGFIHTPHAQVGAGLKDQDNPRRLEDASALGLTAGQQALRLGQHGGPYGLSPVLTAREDRRGQGRPSMGVSGFPLQPQASPATYVQRGLNPTAQQPRQGTPVRKVVPRDTDAVMVQTRADLMATNQFYFKMLHPEWTDEQVNREANKRTAEDYLALRKKHIEEALNDNPVQVNIPLNNDTSRYDSGRQDPSRLVFRFNWNMIRYIKKLNHFNWSDWRSRVYSLLGTVPGAIGILEGIIFGPRYLDPNDLSAHPDYDEAMDLELGQVIQSCIDDDVQSLLLKPISDGELRGSFFYRELRTWMVPNQGYAALKLIGKMGRHRQRDDETVRNFGERLRRFYIELQSAGESLDQTKQVGFLLSGVRYRFQTARDSIVSRQAAGEAFGFEKALHILTEAEESFGAFEDRRRPVATRPIPPLSRPSAHVAEEDIDGDECDSDLDEEDVQALAAQLARQFIARRRAQRDNRPFSGACFQCKKVGHRAAECPDVTEANPQTSVPRALLADKPDGSNLGPQHQHTCGKANAHASFAANVPALGAFEAQMWEDELDALPAALNVVTSA</sequence>
<keyword evidence="2" id="KW-0863">Zinc-finger</keyword>
<accession>A0A8X7MU15</accession>
<dbReference type="SUPFAM" id="SSF57756">
    <property type="entry name" value="Retrovirus zinc finger-like domains"/>
    <property type="match status" value="1"/>
</dbReference>
<name>A0A8X7MU15_9BASI</name>
<dbReference type="Proteomes" id="UP000077684">
    <property type="component" value="Unassembled WGS sequence"/>
</dbReference>
<evidence type="ECO:0000256" key="3">
    <source>
        <dbReference type="SAM" id="MobiDB-lite"/>
    </source>
</evidence>
<evidence type="ECO:0000313" key="5">
    <source>
        <dbReference type="EMBL" id="KAE8248915.1"/>
    </source>
</evidence>
<keyword evidence="2" id="KW-0862">Zinc</keyword>
<dbReference type="GO" id="GO:0008270">
    <property type="term" value="F:zinc ion binding"/>
    <property type="evidence" value="ECO:0007669"/>
    <property type="project" value="UniProtKB-KW"/>
</dbReference>
<dbReference type="InterPro" id="IPR036875">
    <property type="entry name" value="Znf_CCHC_sf"/>
</dbReference>
<keyword evidence="6" id="KW-1185">Reference proteome</keyword>
<feature type="domain" description="CCHC-type" evidence="4">
    <location>
        <begin position="526"/>
        <end position="541"/>
    </location>
</feature>
<evidence type="ECO:0000256" key="2">
    <source>
        <dbReference type="PROSITE-ProRule" id="PRU00047"/>
    </source>
</evidence>
<evidence type="ECO:0000313" key="6">
    <source>
        <dbReference type="Proteomes" id="UP000077684"/>
    </source>
</evidence>
<organism evidence="5 6">
    <name type="scientific">Tilletia controversa</name>
    <name type="common">dwarf bunt fungus</name>
    <dbReference type="NCBI Taxonomy" id="13291"/>
    <lineage>
        <taxon>Eukaryota</taxon>
        <taxon>Fungi</taxon>
        <taxon>Dikarya</taxon>
        <taxon>Basidiomycota</taxon>
        <taxon>Ustilaginomycotina</taxon>
        <taxon>Exobasidiomycetes</taxon>
        <taxon>Tilletiales</taxon>
        <taxon>Tilletiaceae</taxon>
        <taxon>Tilletia</taxon>
    </lineage>
</organism>
<keyword evidence="2" id="KW-0479">Metal-binding</keyword>
<dbReference type="GO" id="GO:0003676">
    <property type="term" value="F:nucleic acid binding"/>
    <property type="evidence" value="ECO:0007669"/>
    <property type="project" value="InterPro"/>
</dbReference>
<proteinExistence type="predicted"/>
<evidence type="ECO:0000256" key="1">
    <source>
        <dbReference type="ARBA" id="ARBA00022664"/>
    </source>
</evidence>
<dbReference type="Pfam" id="PF00098">
    <property type="entry name" value="zf-CCHC"/>
    <property type="match status" value="1"/>
</dbReference>
<dbReference type="PROSITE" id="PS50158">
    <property type="entry name" value="ZF_CCHC"/>
    <property type="match status" value="1"/>
</dbReference>
<reference evidence="5" key="1">
    <citation type="submission" date="2016-04" db="EMBL/GenBank/DDBJ databases">
        <authorList>
            <person name="Nguyen H.D."/>
            <person name="Samba Siva P."/>
            <person name="Cullis J."/>
            <person name="Levesque C.A."/>
            <person name="Hambleton S."/>
        </authorList>
    </citation>
    <scope>NUCLEOTIDE SEQUENCE</scope>
    <source>
        <strain evidence="5">DAOMC 236426</strain>
    </source>
</reference>